<dbReference type="Pfam" id="PF01663">
    <property type="entry name" value="Phosphodiest"/>
    <property type="match status" value="1"/>
</dbReference>
<name>A0A4Q9VRB8_9HYPH</name>
<organism evidence="1 2">
    <name type="scientific">Siculibacillus lacustris</name>
    <dbReference type="NCBI Taxonomy" id="1549641"/>
    <lineage>
        <taxon>Bacteria</taxon>
        <taxon>Pseudomonadati</taxon>
        <taxon>Pseudomonadota</taxon>
        <taxon>Alphaproteobacteria</taxon>
        <taxon>Hyphomicrobiales</taxon>
        <taxon>Ancalomicrobiaceae</taxon>
        <taxon>Siculibacillus</taxon>
    </lineage>
</organism>
<protein>
    <submittedName>
        <fullName evidence="1">Nucleotide pyrophosphatase</fullName>
    </submittedName>
</protein>
<dbReference type="SUPFAM" id="SSF53649">
    <property type="entry name" value="Alkaline phosphatase-like"/>
    <property type="match status" value="1"/>
</dbReference>
<dbReference type="Gene3D" id="3.40.720.10">
    <property type="entry name" value="Alkaline Phosphatase, subunit A"/>
    <property type="match status" value="2"/>
</dbReference>
<proteinExistence type="predicted"/>
<evidence type="ECO:0000313" key="2">
    <source>
        <dbReference type="Proteomes" id="UP000292781"/>
    </source>
</evidence>
<dbReference type="GO" id="GO:0016787">
    <property type="term" value="F:hydrolase activity"/>
    <property type="evidence" value="ECO:0007669"/>
    <property type="project" value="UniProtKB-ARBA"/>
</dbReference>
<reference evidence="1 2" key="1">
    <citation type="submission" date="2019-02" db="EMBL/GenBank/DDBJ databases">
        <title>Siculibacillus lacustris gen. nov., sp. nov., a new rosette-forming bacterium isolated from a freshwater crater lake (Lake St. Ana, Romania).</title>
        <authorList>
            <person name="Felfoldi T."/>
            <person name="Marton Z."/>
            <person name="Szabo A."/>
            <person name="Mentes A."/>
            <person name="Boka K."/>
            <person name="Marialigeti K."/>
            <person name="Mathe I."/>
            <person name="Koncz M."/>
            <person name="Schumann P."/>
            <person name="Toth E."/>
        </authorList>
    </citation>
    <scope>NUCLEOTIDE SEQUENCE [LARGE SCALE GENOMIC DNA]</scope>
    <source>
        <strain evidence="1 2">SA-279</strain>
    </source>
</reference>
<gene>
    <name evidence="1" type="ORF">EYW49_09940</name>
</gene>
<sequence>MVILDGLRRDFVDDRSTPHLAALRRRATWFASHRGVFPSVTRVSAASIATGCRPSGHGLAGNAVALVEDGRLAVHDVGPPEFVDTKRRLTGRVLDRPTLAERLGPHGGAVAISNVSPGAAYMLDPDGFGSVYHRAGSYGPGRVAIDGAEALAITGDGAGDAAATERFIDEVLKSRRPSLATLWLCEPDKTQHGSGLGGATHRAALAAADALAGRVIAAVAALRAAGEEILLVVGSDHGHETVDEVVDVEAELIAAGLKDGADSSDVVVAPNGTAALIYVDPAFATRRPAIGRFLAGRPWAGRVIEPQSFAEFGIAEAGHLAFAVSLAQSDVPNAAGVPGRSRAVKPLAGKSDRLGVGQHGGLGTHEQSPFLIVDGAGFAPGATVDAPTSIVDIAPTILSHLGLSPDGMDGRPLQTVPASRIS</sequence>
<dbReference type="Proteomes" id="UP000292781">
    <property type="component" value="Unassembled WGS sequence"/>
</dbReference>
<evidence type="ECO:0000313" key="1">
    <source>
        <dbReference type="EMBL" id="TBW38293.1"/>
    </source>
</evidence>
<keyword evidence="2" id="KW-1185">Reference proteome</keyword>
<dbReference type="PANTHER" id="PTHR10151">
    <property type="entry name" value="ECTONUCLEOTIDE PYROPHOSPHATASE/PHOSPHODIESTERASE"/>
    <property type="match status" value="1"/>
</dbReference>
<dbReference type="InterPro" id="IPR017850">
    <property type="entry name" value="Alkaline_phosphatase_core_sf"/>
</dbReference>
<dbReference type="InterPro" id="IPR002591">
    <property type="entry name" value="Phosphodiest/P_Trfase"/>
</dbReference>
<accession>A0A4Q9VRB8</accession>
<dbReference type="AlphaFoldDB" id="A0A4Q9VRB8"/>
<comment type="caution">
    <text evidence="1">The sequence shown here is derived from an EMBL/GenBank/DDBJ whole genome shotgun (WGS) entry which is preliminary data.</text>
</comment>
<dbReference type="PANTHER" id="PTHR10151:SF120">
    <property type="entry name" value="BIS(5'-ADENOSYL)-TRIPHOSPHATASE"/>
    <property type="match status" value="1"/>
</dbReference>
<dbReference type="EMBL" id="SJFN01000012">
    <property type="protein sequence ID" value="TBW38293.1"/>
    <property type="molecule type" value="Genomic_DNA"/>
</dbReference>
<dbReference type="OrthoDB" id="9779418at2"/>